<evidence type="ECO:0000256" key="6">
    <source>
        <dbReference type="ARBA" id="ARBA00048785"/>
    </source>
</evidence>
<dbReference type="Gene3D" id="3.40.50.960">
    <property type="entry name" value="Lumazine/riboflavin synthase"/>
    <property type="match status" value="1"/>
</dbReference>
<evidence type="ECO:0000313" key="9">
    <source>
        <dbReference type="EMBL" id="MBB6677698.1"/>
    </source>
</evidence>
<feature type="binding site" evidence="8">
    <location>
        <position position="23"/>
    </location>
    <ligand>
        <name>5-amino-6-(D-ribitylamino)uracil</name>
        <dbReference type="ChEBI" id="CHEBI:15934"/>
    </ligand>
</feature>
<comment type="function">
    <text evidence="8">Catalyzes the formation of 6,7-dimethyl-8-ribityllumazine by condensation of 5-amino-6-(D-ribitylamino)uracil with 3,4-dihydroxy-2-butanone 4-phosphate. This is the penultimate step in the biosynthesis of riboflavin.</text>
</comment>
<comment type="similarity">
    <text evidence="2 8">Belongs to the DMRL synthase family.</text>
</comment>
<dbReference type="GO" id="GO:0005829">
    <property type="term" value="C:cytosol"/>
    <property type="evidence" value="ECO:0007669"/>
    <property type="project" value="TreeGrafter"/>
</dbReference>
<dbReference type="HAMAP" id="MF_00178">
    <property type="entry name" value="Lumazine_synth"/>
    <property type="match status" value="1"/>
</dbReference>
<proteinExistence type="inferred from homology"/>
<evidence type="ECO:0000256" key="4">
    <source>
        <dbReference type="ARBA" id="ARBA00022619"/>
    </source>
</evidence>
<dbReference type="Pfam" id="PF00885">
    <property type="entry name" value="DMRL_synthase"/>
    <property type="match status" value="1"/>
</dbReference>
<evidence type="ECO:0000256" key="2">
    <source>
        <dbReference type="ARBA" id="ARBA00007424"/>
    </source>
</evidence>
<feature type="binding site" evidence="8">
    <location>
        <begin position="81"/>
        <end position="83"/>
    </location>
    <ligand>
        <name>5-amino-6-(D-ribitylamino)uracil</name>
        <dbReference type="ChEBI" id="CHEBI:15934"/>
    </ligand>
</feature>
<comment type="pathway">
    <text evidence="1 8">Cofactor biosynthesis; riboflavin biosynthesis; riboflavin from 2-hydroxy-3-oxobutyl phosphate and 5-amino-6-(D-ribitylamino)uracil: step 1/2.</text>
</comment>
<comment type="caution">
    <text evidence="9">The sequence shown here is derived from an EMBL/GenBank/DDBJ whole genome shotgun (WGS) entry which is preliminary data.</text>
</comment>
<feature type="binding site" evidence="8">
    <location>
        <begin position="86"/>
        <end position="87"/>
    </location>
    <ligand>
        <name>(2S)-2-hydroxy-3-oxobutyl phosphate</name>
        <dbReference type="ChEBI" id="CHEBI:58830"/>
    </ligand>
</feature>
<dbReference type="CDD" id="cd09209">
    <property type="entry name" value="Lumazine_synthase-I"/>
    <property type="match status" value="1"/>
</dbReference>
<evidence type="ECO:0000256" key="8">
    <source>
        <dbReference type="HAMAP-Rule" id="MF_00178"/>
    </source>
</evidence>
<keyword evidence="10" id="KW-1185">Reference proteome</keyword>
<organism evidence="9 10">
    <name type="scientific">Cohnella lubricantis</name>
    <dbReference type="NCBI Taxonomy" id="2163172"/>
    <lineage>
        <taxon>Bacteria</taxon>
        <taxon>Bacillati</taxon>
        <taxon>Bacillota</taxon>
        <taxon>Bacilli</taxon>
        <taxon>Bacillales</taxon>
        <taxon>Paenibacillaceae</taxon>
        <taxon>Cohnella</taxon>
    </lineage>
</organism>
<dbReference type="Proteomes" id="UP000574133">
    <property type="component" value="Unassembled WGS sequence"/>
</dbReference>
<dbReference type="UniPathway" id="UPA00275">
    <property type="reaction ID" value="UER00404"/>
</dbReference>
<gene>
    <name evidence="8" type="primary">ribH</name>
    <name evidence="9" type="ORF">H4Q31_10205</name>
</gene>
<dbReference type="PANTHER" id="PTHR21058">
    <property type="entry name" value="6,7-DIMETHYL-8-RIBITYLLUMAZINE SYNTHASE DMRL SYNTHASE LUMAZINE SYNTHASE"/>
    <property type="match status" value="1"/>
</dbReference>
<name>A0A841TEF7_9BACL</name>
<dbReference type="InterPro" id="IPR034964">
    <property type="entry name" value="LS"/>
</dbReference>
<dbReference type="GO" id="GO:0009349">
    <property type="term" value="C:riboflavin synthase complex"/>
    <property type="evidence" value="ECO:0007669"/>
    <property type="project" value="UniProtKB-UniRule"/>
</dbReference>
<evidence type="ECO:0000256" key="5">
    <source>
        <dbReference type="ARBA" id="ARBA00022679"/>
    </source>
</evidence>
<dbReference type="SUPFAM" id="SSF52121">
    <property type="entry name" value="Lumazine synthase"/>
    <property type="match status" value="1"/>
</dbReference>
<dbReference type="PANTHER" id="PTHR21058:SF0">
    <property type="entry name" value="6,7-DIMETHYL-8-RIBITYLLUMAZINE SYNTHASE"/>
    <property type="match status" value="1"/>
</dbReference>
<dbReference type="GO" id="GO:0009231">
    <property type="term" value="P:riboflavin biosynthetic process"/>
    <property type="evidence" value="ECO:0007669"/>
    <property type="project" value="UniProtKB-UniRule"/>
</dbReference>
<dbReference type="GO" id="GO:0000906">
    <property type="term" value="F:6,7-dimethyl-8-ribityllumazine synthase activity"/>
    <property type="evidence" value="ECO:0007669"/>
    <property type="project" value="UniProtKB-UniRule"/>
</dbReference>
<sequence length="156" mass="16478">MAVVYEGNLISQGLKYGVVVGRFNEFISSRLLSGALDAFKRHGAEENEVEVAWVPGAFEIPLIAQKMAESGKYDAVVTLGAVIRGSTPHFDYVCSEVSKGVSAISLKTGVPTIFGVLTTDSIEQAVERAGTKAGNKGWEAAVTAIEMANLTKALKG</sequence>
<comment type="catalytic activity">
    <reaction evidence="6 8">
        <text>(2S)-2-hydroxy-3-oxobutyl phosphate + 5-amino-6-(D-ribitylamino)uracil = 6,7-dimethyl-8-(1-D-ribityl)lumazine + phosphate + 2 H2O + H(+)</text>
        <dbReference type="Rhea" id="RHEA:26152"/>
        <dbReference type="ChEBI" id="CHEBI:15377"/>
        <dbReference type="ChEBI" id="CHEBI:15378"/>
        <dbReference type="ChEBI" id="CHEBI:15934"/>
        <dbReference type="ChEBI" id="CHEBI:43474"/>
        <dbReference type="ChEBI" id="CHEBI:58201"/>
        <dbReference type="ChEBI" id="CHEBI:58830"/>
        <dbReference type="EC" id="2.5.1.78"/>
    </reaction>
</comment>
<evidence type="ECO:0000256" key="3">
    <source>
        <dbReference type="ARBA" id="ARBA00012664"/>
    </source>
</evidence>
<dbReference type="AlphaFoldDB" id="A0A841TEF7"/>
<feature type="binding site" evidence="8">
    <location>
        <position position="114"/>
    </location>
    <ligand>
        <name>5-amino-6-(D-ribitylamino)uracil</name>
        <dbReference type="ChEBI" id="CHEBI:15934"/>
    </ligand>
</feature>
<evidence type="ECO:0000256" key="1">
    <source>
        <dbReference type="ARBA" id="ARBA00004917"/>
    </source>
</evidence>
<keyword evidence="4 8" id="KW-0686">Riboflavin biosynthesis</keyword>
<dbReference type="EMBL" id="JACJVN010000034">
    <property type="protein sequence ID" value="MBB6677698.1"/>
    <property type="molecule type" value="Genomic_DNA"/>
</dbReference>
<keyword evidence="5 8" id="KW-0808">Transferase</keyword>
<feature type="active site" description="Proton donor" evidence="8">
    <location>
        <position position="89"/>
    </location>
</feature>
<dbReference type="RefSeq" id="WP_185178973.1">
    <property type="nucleotide sequence ID" value="NZ_CBCSEP010000007.1"/>
</dbReference>
<feature type="binding site" evidence="8">
    <location>
        <begin position="57"/>
        <end position="59"/>
    </location>
    <ligand>
        <name>5-amino-6-(D-ribitylamino)uracil</name>
        <dbReference type="ChEBI" id="CHEBI:15934"/>
    </ligand>
</feature>
<feature type="binding site" evidence="8">
    <location>
        <position position="128"/>
    </location>
    <ligand>
        <name>(2S)-2-hydroxy-3-oxobutyl phosphate</name>
        <dbReference type="ChEBI" id="CHEBI:58830"/>
    </ligand>
</feature>
<dbReference type="FunFam" id="3.40.50.960:FF:000001">
    <property type="entry name" value="6,7-dimethyl-8-ribityllumazine synthase"/>
    <property type="match status" value="1"/>
</dbReference>
<evidence type="ECO:0000313" key="10">
    <source>
        <dbReference type="Proteomes" id="UP000574133"/>
    </source>
</evidence>
<evidence type="ECO:0000256" key="7">
    <source>
        <dbReference type="ARBA" id="ARBA00072606"/>
    </source>
</evidence>
<dbReference type="EC" id="2.5.1.78" evidence="3 8"/>
<reference evidence="9 10" key="1">
    <citation type="submission" date="2020-08" db="EMBL/GenBank/DDBJ databases">
        <title>Cohnella phylogeny.</title>
        <authorList>
            <person name="Dunlap C."/>
        </authorList>
    </citation>
    <scope>NUCLEOTIDE SEQUENCE [LARGE SCALE GENOMIC DNA]</scope>
    <source>
        <strain evidence="9 10">DSM 103658</strain>
    </source>
</reference>
<accession>A0A841TEF7</accession>
<dbReference type="InterPro" id="IPR036467">
    <property type="entry name" value="LS/RS_sf"/>
</dbReference>
<protein>
    <recommendedName>
        <fullName evidence="7 8">6,7-dimethyl-8-ribityllumazine synthase</fullName>
        <shortName evidence="8">DMRL synthase</shortName>
        <shortName evidence="8">LS</shortName>
        <shortName evidence="8">Lumazine synthase</shortName>
        <ecNumber evidence="3 8">2.5.1.78</ecNumber>
    </recommendedName>
</protein>
<dbReference type="InterPro" id="IPR002180">
    <property type="entry name" value="LS/RS"/>
</dbReference>
<dbReference type="NCBIfam" id="TIGR00114">
    <property type="entry name" value="lumazine-synth"/>
    <property type="match status" value="1"/>
</dbReference>
<comment type="subunit">
    <text evidence="8">Forms an icosahedral capsid composed of 60 subunits, arranged as a dodecamer of pentamers.</text>
</comment>
<dbReference type="NCBIfam" id="NF000812">
    <property type="entry name" value="PRK00061.1-4"/>
    <property type="match status" value="1"/>
</dbReference>